<dbReference type="OrthoDB" id="9816380at2"/>
<protein>
    <submittedName>
        <fullName evidence="1">Uncharacterized protein</fullName>
    </submittedName>
</protein>
<name>A0A1I3RUZ8_9ACTN</name>
<dbReference type="Proteomes" id="UP000198649">
    <property type="component" value="Unassembled WGS sequence"/>
</dbReference>
<organism evidence="1 2">
    <name type="scientific">Nocardioides psychrotolerans</name>
    <dbReference type="NCBI Taxonomy" id="1005945"/>
    <lineage>
        <taxon>Bacteria</taxon>
        <taxon>Bacillati</taxon>
        <taxon>Actinomycetota</taxon>
        <taxon>Actinomycetes</taxon>
        <taxon>Propionibacteriales</taxon>
        <taxon>Nocardioidaceae</taxon>
        <taxon>Nocardioides</taxon>
    </lineage>
</organism>
<sequence length="133" mass="14414">MSKCPFCGPPAEQVFLRDGPFDLDLDPAEWSATLRLLTAVRDQVAIEHNPAGWNLGMKVSSSIQSSVPSSPVKHGVDSRVHLVVPEVWGESEVTWSGIGIEAYSSESVRTSGAWIETVSTVADRRVFTGSDEN</sequence>
<proteinExistence type="predicted"/>
<reference evidence="1 2" key="1">
    <citation type="submission" date="2016-10" db="EMBL/GenBank/DDBJ databases">
        <authorList>
            <person name="de Groot N.N."/>
        </authorList>
    </citation>
    <scope>NUCLEOTIDE SEQUENCE [LARGE SCALE GENOMIC DNA]</scope>
    <source>
        <strain evidence="1 2">CGMCC 1.11156</strain>
    </source>
</reference>
<evidence type="ECO:0000313" key="1">
    <source>
        <dbReference type="EMBL" id="SFJ50404.1"/>
    </source>
</evidence>
<gene>
    <name evidence="1" type="ORF">SAMN05216561_1431</name>
</gene>
<evidence type="ECO:0000313" key="2">
    <source>
        <dbReference type="Proteomes" id="UP000198649"/>
    </source>
</evidence>
<dbReference type="AlphaFoldDB" id="A0A1I3RUZ8"/>
<dbReference type="EMBL" id="FOQG01000043">
    <property type="protein sequence ID" value="SFJ50404.1"/>
    <property type="molecule type" value="Genomic_DNA"/>
</dbReference>
<accession>A0A1I3RUZ8</accession>
<keyword evidence="2" id="KW-1185">Reference proteome</keyword>
<dbReference type="RefSeq" id="WP_091117779.1">
    <property type="nucleotide sequence ID" value="NZ_BKAF01000073.1"/>
</dbReference>